<dbReference type="EMBL" id="JAMLDY010000026">
    <property type="protein sequence ID" value="MCP3736428.1"/>
    <property type="molecule type" value="Genomic_DNA"/>
</dbReference>
<gene>
    <name evidence="3" type="ORF">M9979_16295</name>
</gene>
<reference evidence="3" key="1">
    <citation type="submission" date="2022-05" db="EMBL/GenBank/DDBJ databases">
        <title>Sphingomonas sp. strain RP10 Genome sequencing and assembly.</title>
        <authorList>
            <person name="Kim I."/>
        </authorList>
    </citation>
    <scope>NUCLEOTIDE SEQUENCE</scope>
    <source>
        <strain evidence="3">RP10</strain>
    </source>
</reference>
<dbReference type="Proteomes" id="UP001139486">
    <property type="component" value="Unassembled WGS sequence"/>
</dbReference>
<organism evidence="3 4">
    <name type="scientific">Sphingomonas liriopis</name>
    <dbReference type="NCBI Taxonomy" id="2949094"/>
    <lineage>
        <taxon>Bacteria</taxon>
        <taxon>Pseudomonadati</taxon>
        <taxon>Pseudomonadota</taxon>
        <taxon>Alphaproteobacteria</taxon>
        <taxon>Sphingomonadales</taxon>
        <taxon>Sphingomonadaceae</taxon>
        <taxon>Sphingomonas</taxon>
    </lineage>
</organism>
<dbReference type="InterPro" id="IPR010333">
    <property type="entry name" value="VirJ"/>
</dbReference>
<dbReference type="RefSeq" id="WP_254290416.1">
    <property type="nucleotide sequence ID" value="NZ_JAMLDY010000026.1"/>
</dbReference>
<accession>A0A9X2HZF8</accession>
<dbReference type="Pfam" id="PF06057">
    <property type="entry name" value="VirJ"/>
    <property type="match status" value="1"/>
</dbReference>
<dbReference type="Gene3D" id="3.40.50.1820">
    <property type="entry name" value="alpha/beta hydrolase"/>
    <property type="match status" value="1"/>
</dbReference>
<proteinExistence type="predicted"/>
<dbReference type="SUPFAM" id="SSF53474">
    <property type="entry name" value="alpha/beta-Hydrolases"/>
    <property type="match status" value="1"/>
</dbReference>
<protein>
    <submittedName>
        <fullName evidence="3">Virulence factor</fullName>
    </submittedName>
</protein>
<sequence length="239" mass="25402">MRRSTRRSVWRGVRVAAVSSAFVCAFVAAAGYFDADPVHVYPAVPPAQPPAVVNVSGDMGLRFLLGASTSRGLTRHHIPVVGIASPVAFRHRRTRAEVDAFMADVVRTGLARTGSARIVVMGQSYGADIVQTGLAHLPAELRPRVAGIVLVLPGDSVYFRADPTGWAYRGTPDSVAATTANTLTWAPLTCIYGVEEDDSLCPLLRVPGAQVIGMPGGHNIHHDEAGLLGHVLTAIRRAR</sequence>
<dbReference type="InterPro" id="IPR029058">
    <property type="entry name" value="AB_hydrolase_fold"/>
</dbReference>
<name>A0A9X2HZF8_9SPHN</name>
<evidence type="ECO:0000256" key="1">
    <source>
        <dbReference type="SAM" id="SignalP"/>
    </source>
</evidence>
<evidence type="ECO:0000313" key="3">
    <source>
        <dbReference type="EMBL" id="MCP3736428.1"/>
    </source>
</evidence>
<dbReference type="AlphaFoldDB" id="A0A9X2HZF8"/>
<evidence type="ECO:0000313" key="4">
    <source>
        <dbReference type="Proteomes" id="UP001139486"/>
    </source>
</evidence>
<keyword evidence="4" id="KW-1185">Reference proteome</keyword>
<feature type="chain" id="PRO_5040785949" evidence="1">
    <location>
        <begin position="31"/>
        <end position="239"/>
    </location>
</feature>
<feature type="signal peptide" evidence="1">
    <location>
        <begin position="1"/>
        <end position="30"/>
    </location>
</feature>
<comment type="caution">
    <text evidence="3">The sequence shown here is derived from an EMBL/GenBank/DDBJ whole genome shotgun (WGS) entry which is preliminary data.</text>
</comment>
<feature type="domain" description="Bacterial virulence" evidence="2">
    <location>
        <begin position="52"/>
        <end position="237"/>
    </location>
</feature>
<evidence type="ECO:0000259" key="2">
    <source>
        <dbReference type="Pfam" id="PF06057"/>
    </source>
</evidence>
<keyword evidence="1" id="KW-0732">Signal</keyword>